<comment type="caution">
    <text evidence="6">The sequence shown here is derived from an EMBL/GenBank/DDBJ whole genome shotgun (WGS) entry which is preliminary data.</text>
</comment>
<evidence type="ECO:0000313" key="7">
    <source>
        <dbReference type="EMBL" id="CAF5009134.1"/>
    </source>
</evidence>
<dbReference type="InterPro" id="IPR036259">
    <property type="entry name" value="MFS_trans_sf"/>
</dbReference>
<dbReference type="GO" id="GO:0016020">
    <property type="term" value="C:membrane"/>
    <property type="evidence" value="ECO:0007669"/>
    <property type="project" value="UniProtKB-SubCell"/>
</dbReference>
<feature type="non-terminal residue" evidence="6">
    <location>
        <position position="61"/>
    </location>
</feature>
<gene>
    <name evidence="6" type="ORF">BYL167_LOCUS34405</name>
    <name evidence="7" type="ORF">GIL414_LOCUS57755</name>
</gene>
<proteinExistence type="predicted"/>
<sequence length="61" mass="7329">MAYICQHWLLLKWAMTLYMLALVPYLIFVPESPHWLLIKCRYAELKQVLHQIAQANRRTNS</sequence>
<dbReference type="AlphaFoldDB" id="A0A8S2WYA6"/>
<evidence type="ECO:0000256" key="4">
    <source>
        <dbReference type="ARBA" id="ARBA00023136"/>
    </source>
</evidence>
<dbReference type="EMBL" id="CAJOBJ010210379">
    <property type="protein sequence ID" value="CAF5009134.1"/>
    <property type="molecule type" value="Genomic_DNA"/>
</dbReference>
<name>A0A8S2WYA6_9BILA</name>
<keyword evidence="4 5" id="KW-0472">Membrane</keyword>
<keyword evidence="2 5" id="KW-0812">Transmembrane</keyword>
<evidence type="ECO:0000256" key="2">
    <source>
        <dbReference type="ARBA" id="ARBA00022692"/>
    </source>
</evidence>
<reference evidence="6" key="1">
    <citation type="submission" date="2021-02" db="EMBL/GenBank/DDBJ databases">
        <authorList>
            <person name="Nowell W R."/>
        </authorList>
    </citation>
    <scope>NUCLEOTIDE SEQUENCE</scope>
</reference>
<evidence type="ECO:0000313" key="6">
    <source>
        <dbReference type="EMBL" id="CAF4465456.1"/>
    </source>
</evidence>
<comment type="subcellular location">
    <subcellularLocation>
        <location evidence="1">Membrane</location>
    </subcellularLocation>
</comment>
<dbReference type="InterPro" id="IPR005828">
    <property type="entry name" value="MFS_sugar_transport-like"/>
</dbReference>
<dbReference type="Proteomes" id="UP000681967">
    <property type="component" value="Unassembled WGS sequence"/>
</dbReference>
<organism evidence="6 8">
    <name type="scientific">Rotaria magnacalcarata</name>
    <dbReference type="NCBI Taxonomy" id="392030"/>
    <lineage>
        <taxon>Eukaryota</taxon>
        <taxon>Metazoa</taxon>
        <taxon>Spiralia</taxon>
        <taxon>Gnathifera</taxon>
        <taxon>Rotifera</taxon>
        <taxon>Eurotatoria</taxon>
        <taxon>Bdelloidea</taxon>
        <taxon>Philodinida</taxon>
        <taxon>Philodinidae</taxon>
        <taxon>Rotaria</taxon>
    </lineage>
</organism>
<dbReference type="EMBL" id="CAJOBH010069581">
    <property type="protein sequence ID" value="CAF4465456.1"/>
    <property type="molecule type" value="Genomic_DNA"/>
</dbReference>
<keyword evidence="3 5" id="KW-1133">Transmembrane helix</keyword>
<evidence type="ECO:0000256" key="1">
    <source>
        <dbReference type="ARBA" id="ARBA00004370"/>
    </source>
</evidence>
<dbReference type="GO" id="GO:0022857">
    <property type="term" value="F:transmembrane transporter activity"/>
    <property type="evidence" value="ECO:0007669"/>
    <property type="project" value="InterPro"/>
</dbReference>
<dbReference type="Proteomes" id="UP000681720">
    <property type="component" value="Unassembled WGS sequence"/>
</dbReference>
<protein>
    <submittedName>
        <fullName evidence="6">Uncharacterized protein</fullName>
    </submittedName>
</protein>
<evidence type="ECO:0000256" key="5">
    <source>
        <dbReference type="SAM" id="Phobius"/>
    </source>
</evidence>
<feature type="transmembrane region" description="Helical" evidence="5">
    <location>
        <begin position="9"/>
        <end position="28"/>
    </location>
</feature>
<accession>A0A8S2WYA6</accession>
<evidence type="ECO:0000256" key="3">
    <source>
        <dbReference type="ARBA" id="ARBA00022989"/>
    </source>
</evidence>
<dbReference type="SUPFAM" id="SSF103473">
    <property type="entry name" value="MFS general substrate transporter"/>
    <property type="match status" value="1"/>
</dbReference>
<evidence type="ECO:0000313" key="8">
    <source>
        <dbReference type="Proteomes" id="UP000681967"/>
    </source>
</evidence>
<dbReference type="Gene3D" id="1.20.1250.20">
    <property type="entry name" value="MFS general substrate transporter like domains"/>
    <property type="match status" value="1"/>
</dbReference>
<dbReference type="Pfam" id="PF00083">
    <property type="entry name" value="Sugar_tr"/>
    <property type="match status" value="1"/>
</dbReference>